<evidence type="ECO:0000313" key="2">
    <source>
        <dbReference type="EMBL" id="AXR02254.1"/>
    </source>
</evidence>
<evidence type="ECO:0000313" key="3">
    <source>
        <dbReference type="Proteomes" id="UP000258102"/>
    </source>
</evidence>
<dbReference type="RefSeq" id="WP_088530667.1">
    <property type="nucleotide sequence ID" value="NZ_CP021646.1"/>
</dbReference>
<evidence type="ECO:0000256" key="1">
    <source>
        <dbReference type="SAM" id="MobiDB-lite"/>
    </source>
</evidence>
<gene>
    <name evidence="2" type="ORF">D0511_09390</name>
</gene>
<dbReference type="KEGG" id="ppis:B1L02_08380"/>
<feature type="region of interest" description="Disordered" evidence="1">
    <location>
        <begin position="140"/>
        <end position="186"/>
    </location>
</feature>
<dbReference type="EMBL" id="CP031761">
    <property type="protein sequence ID" value="AXR02254.1"/>
    <property type="molecule type" value="Genomic_DNA"/>
</dbReference>
<reference evidence="2 3" key="1">
    <citation type="submission" date="2018-08" db="EMBL/GenBank/DDBJ databases">
        <title>Whole Genome Sequences of Two Pseudoalteromonas piscicida Strains, DE1-A and DE2-A, which Exhibit Strong Antibacterial Activity against Vibrio vulnificus.</title>
        <authorList>
            <person name="Richards G.P."/>
            <person name="Needleman D.S."/>
            <person name="Watson M.A."/>
            <person name="Polson S.W."/>
        </authorList>
    </citation>
    <scope>NUCLEOTIDE SEQUENCE [LARGE SCALE GENOMIC DNA]</scope>
    <source>
        <strain evidence="2 3">DE2-A</strain>
    </source>
</reference>
<dbReference type="AlphaFoldDB" id="A0AAD0W3N6"/>
<organism evidence="2 3">
    <name type="scientific">Pseudoalteromonas piscicida</name>
    <dbReference type="NCBI Taxonomy" id="43662"/>
    <lineage>
        <taxon>Bacteria</taxon>
        <taxon>Pseudomonadati</taxon>
        <taxon>Pseudomonadota</taxon>
        <taxon>Gammaproteobacteria</taxon>
        <taxon>Alteromonadales</taxon>
        <taxon>Pseudoalteromonadaceae</taxon>
        <taxon>Pseudoalteromonas</taxon>
    </lineage>
</organism>
<protein>
    <submittedName>
        <fullName evidence="2">Uncharacterized protein</fullName>
    </submittedName>
</protein>
<dbReference type="Proteomes" id="UP000258102">
    <property type="component" value="Chromosome 1"/>
</dbReference>
<feature type="compositionally biased region" description="Basic and acidic residues" evidence="1">
    <location>
        <begin position="154"/>
        <end position="182"/>
    </location>
</feature>
<sequence>MQNKIEAIKDMLDEAKRLPAIKAAAKIAAAEKALEKALSLISEVAHRIEVLEGVTGVGVTMSKSANPDLGHIQCDGCSGMAAIRRQRTGKQYLYLHCPNCGMDKRSGHLIQAKWEKAIKGEVSETLATEVPTNQPVITHKPAANEWTPTTTETEQNHDDQQSEAERNNKRIGSESERKRDDSGTNWGAIGRGVFAGLCAVAGIRVLASS</sequence>
<accession>A0AAD0W3N6</accession>
<name>A0AAD0W3N6_PSEO7</name>
<proteinExistence type="predicted"/>